<evidence type="ECO:0000256" key="2">
    <source>
        <dbReference type="ARBA" id="ARBA00022475"/>
    </source>
</evidence>
<dbReference type="InterPro" id="IPR005893">
    <property type="entry name" value="PotA-like"/>
</dbReference>
<dbReference type="PANTHER" id="PTHR42781:SF4">
    <property type="entry name" value="SPERMIDINE_PUTRESCINE IMPORT ATP-BINDING PROTEIN POTA"/>
    <property type="match status" value="1"/>
</dbReference>
<dbReference type="Pfam" id="PF00005">
    <property type="entry name" value="ABC_tran"/>
    <property type="match status" value="1"/>
</dbReference>
<evidence type="ECO:0000256" key="1">
    <source>
        <dbReference type="ARBA" id="ARBA00022448"/>
    </source>
</evidence>
<evidence type="ECO:0000256" key="7">
    <source>
        <dbReference type="RuleBase" id="RU364083"/>
    </source>
</evidence>
<dbReference type="PANTHER" id="PTHR42781">
    <property type="entry name" value="SPERMIDINE/PUTRESCINE IMPORT ATP-BINDING PROTEIN POTA"/>
    <property type="match status" value="1"/>
</dbReference>
<proteinExistence type="inferred from homology"/>
<evidence type="ECO:0000313" key="10">
    <source>
        <dbReference type="Proteomes" id="UP000193711"/>
    </source>
</evidence>
<dbReference type="InterPro" id="IPR008995">
    <property type="entry name" value="Mo/tungstate-bd_C_term_dom"/>
</dbReference>
<keyword evidence="2 7" id="KW-1003">Cell membrane</keyword>
<evidence type="ECO:0000313" key="9">
    <source>
        <dbReference type="EMBL" id="SMH34902.1"/>
    </source>
</evidence>
<keyword evidence="10" id="KW-1185">Reference proteome</keyword>
<dbReference type="InterPro" id="IPR003439">
    <property type="entry name" value="ABC_transporter-like_ATP-bd"/>
</dbReference>
<keyword evidence="1 7" id="KW-0813">Transport</keyword>
<dbReference type="STRING" id="1891671.SAMN06295885_1054"/>
<dbReference type="InterPro" id="IPR013611">
    <property type="entry name" value="Transp-assoc_OB_typ2"/>
</dbReference>
<evidence type="ECO:0000256" key="5">
    <source>
        <dbReference type="ARBA" id="ARBA00022967"/>
    </source>
</evidence>
<dbReference type="GO" id="GO:0043190">
    <property type="term" value="C:ATP-binding cassette (ABC) transporter complex"/>
    <property type="evidence" value="ECO:0007669"/>
    <property type="project" value="InterPro"/>
</dbReference>
<dbReference type="RefSeq" id="WP_085475487.1">
    <property type="nucleotide sequence ID" value="NZ_FXBM01000001.1"/>
</dbReference>
<dbReference type="GO" id="GO:0015417">
    <property type="term" value="F:ABC-type polyamine transporter activity"/>
    <property type="evidence" value="ECO:0007669"/>
    <property type="project" value="UniProtKB-EC"/>
</dbReference>
<dbReference type="AlphaFoldDB" id="A0A1X7NDL3"/>
<dbReference type="NCBIfam" id="TIGR01187">
    <property type="entry name" value="potA"/>
    <property type="match status" value="1"/>
</dbReference>
<dbReference type="InterPro" id="IPR027417">
    <property type="entry name" value="P-loop_NTPase"/>
</dbReference>
<dbReference type="SUPFAM" id="SSF50331">
    <property type="entry name" value="MOP-like"/>
    <property type="match status" value="1"/>
</dbReference>
<gene>
    <name evidence="7" type="primary">potA</name>
    <name evidence="9" type="ORF">SAMN06295885_1054</name>
</gene>
<keyword evidence="6 7" id="KW-0472">Membrane</keyword>
<protein>
    <recommendedName>
        <fullName evidence="7">Spermidine/putrescine import ATP-binding protein PotA</fullName>
        <ecNumber evidence="7">7.6.2.11</ecNumber>
    </recommendedName>
</protein>
<keyword evidence="3 7" id="KW-0547">Nucleotide-binding</keyword>
<dbReference type="OrthoDB" id="9802264at2"/>
<name>A0A1X7NDL3_9MICO</name>
<organism evidence="9 10">
    <name type="scientific">Rathayibacter oskolensis</name>
    <dbReference type="NCBI Taxonomy" id="1891671"/>
    <lineage>
        <taxon>Bacteria</taxon>
        <taxon>Bacillati</taxon>
        <taxon>Actinomycetota</taxon>
        <taxon>Actinomycetes</taxon>
        <taxon>Micrococcales</taxon>
        <taxon>Microbacteriaceae</taxon>
        <taxon>Rathayibacter</taxon>
    </lineage>
</organism>
<dbReference type="SUPFAM" id="SSF52540">
    <property type="entry name" value="P-loop containing nucleoside triphosphate hydrolases"/>
    <property type="match status" value="1"/>
</dbReference>
<evidence type="ECO:0000259" key="8">
    <source>
        <dbReference type="PROSITE" id="PS50893"/>
    </source>
</evidence>
<evidence type="ECO:0000256" key="4">
    <source>
        <dbReference type="ARBA" id="ARBA00022840"/>
    </source>
</evidence>
<dbReference type="GO" id="GO:0016887">
    <property type="term" value="F:ATP hydrolysis activity"/>
    <property type="evidence" value="ECO:0007669"/>
    <property type="project" value="InterPro"/>
</dbReference>
<comment type="function">
    <text evidence="7">Part of the ABC transporter complex PotABCD involved in spermidine/putrescine import. Responsible for energy coupling to the transport system.</text>
</comment>
<dbReference type="PROSITE" id="PS50893">
    <property type="entry name" value="ABC_TRANSPORTER_2"/>
    <property type="match status" value="1"/>
</dbReference>
<evidence type="ECO:0000256" key="3">
    <source>
        <dbReference type="ARBA" id="ARBA00022741"/>
    </source>
</evidence>
<dbReference type="Pfam" id="PF08402">
    <property type="entry name" value="TOBE_2"/>
    <property type="match status" value="1"/>
</dbReference>
<feature type="domain" description="ABC transporter" evidence="8">
    <location>
        <begin position="13"/>
        <end position="241"/>
    </location>
</feature>
<reference evidence="10" key="1">
    <citation type="submission" date="2017-04" db="EMBL/GenBank/DDBJ databases">
        <authorList>
            <person name="Varghese N."/>
            <person name="Submissions S."/>
        </authorList>
    </citation>
    <scope>NUCLEOTIDE SEQUENCE [LARGE SCALE GENOMIC DNA]</scope>
    <source>
        <strain evidence="10">VKM Ac-2121</strain>
    </source>
</reference>
<sequence length="399" mass="42675">MATGTFAESGADLQLVGISKQYPGFTAIDSLDLTIPAGSFFALLGPSGCGKTTTLRLVAGLEEPSAGRILIGGEDVTATKTFQRPVNTVFQSYALFPHMSVLENVAFGLKRRKIDDPVGKAHEALRLVELDHLAQRRPAQLSGGQQQRVALARAIVNRPALLLLDEPLGALDLKLRRQMQVELKSIQEEVGLTFLHVTHDQEEAMTMADTVAVMNKGRIEQMGAPEELYELPRTAFVANFLGQSNLFTGEVVGSTDAALTVEVGGQRIVIPTARSARDSGEMTIGVRPEKLLLLTEAPVDAPDRNVLGPGRVIDVSFSGVSTQYTIEIPSLGPVVVFAQNMVFGPVVGEGAEVWVSWSIEHGFGLADEPGTVPRFDPDDSTRAIALQKRGLLAGRAGGS</sequence>
<dbReference type="InterPro" id="IPR017871">
    <property type="entry name" value="ABC_transporter-like_CS"/>
</dbReference>
<dbReference type="InterPro" id="IPR003593">
    <property type="entry name" value="AAA+_ATPase"/>
</dbReference>
<dbReference type="EMBL" id="FXBM01000001">
    <property type="protein sequence ID" value="SMH34902.1"/>
    <property type="molecule type" value="Genomic_DNA"/>
</dbReference>
<dbReference type="FunFam" id="3.40.50.300:FF:000133">
    <property type="entry name" value="Spermidine/putrescine import ATP-binding protein PotA"/>
    <property type="match status" value="1"/>
</dbReference>
<dbReference type="Gene3D" id="2.40.50.100">
    <property type="match status" value="1"/>
</dbReference>
<dbReference type="GO" id="GO:0005524">
    <property type="term" value="F:ATP binding"/>
    <property type="evidence" value="ECO:0007669"/>
    <property type="project" value="UniProtKB-KW"/>
</dbReference>
<dbReference type="InterPro" id="IPR050093">
    <property type="entry name" value="ABC_SmlMolc_Importer"/>
</dbReference>
<keyword evidence="4 7" id="KW-0067">ATP-binding</keyword>
<dbReference type="SMART" id="SM00382">
    <property type="entry name" value="AAA"/>
    <property type="match status" value="1"/>
</dbReference>
<comment type="similarity">
    <text evidence="7">Belongs to the ABC transporter superfamily. Spermidine/putrescine importer (TC 3.A.1.11.1) family.</text>
</comment>
<dbReference type="EC" id="7.6.2.11" evidence="7"/>
<dbReference type="Proteomes" id="UP000193711">
    <property type="component" value="Unassembled WGS sequence"/>
</dbReference>
<comment type="subunit">
    <text evidence="7">The complex is composed of two ATP-binding proteins (PotA), two transmembrane proteins (PotB and PotC) and a solute-binding protein (PotD).</text>
</comment>
<keyword evidence="5 7" id="KW-1278">Translocase</keyword>
<evidence type="ECO:0000256" key="6">
    <source>
        <dbReference type="ARBA" id="ARBA00023136"/>
    </source>
</evidence>
<dbReference type="PROSITE" id="PS00211">
    <property type="entry name" value="ABC_TRANSPORTER_1"/>
    <property type="match status" value="1"/>
</dbReference>
<comment type="catalytic activity">
    <reaction evidence="7">
        <text>ATP + H2O + polyamine-[polyamine-binding protein]Side 1 = ADP + phosphate + polyamineSide 2 + [polyamine-binding protein]Side 1.</text>
        <dbReference type="EC" id="7.6.2.11"/>
    </reaction>
</comment>
<dbReference type="Gene3D" id="3.40.50.300">
    <property type="entry name" value="P-loop containing nucleotide triphosphate hydrolases"/>
    <property type="match status" value="1"/>
</dbReference>
<accession>A0A1X7NDL3</accession>